<keyword evidence="3" id="KW-0732">Signal</keyword>
<evidence type="ECO:0008006" key="6">
    <source>
        <dbReference type="Google" id="ProtNLM"/>
    </source>
</evidence>
<feature type="transmembrane region" description="Helical" evidence="2">
    <location>
        <begin position="238"/>
        <end position="259"/>
    </location>
</feature>
<feature type="region of interest" description="Disordered" evidence="1">
    <location>
        <begin position="100"/>
        <end position="213"/>
    </location>
</feature>
<feature type="chain" id="PRO_5020323767" description="LPXTG cell wall anchor domain-containing protein" evidence="3">
    <location>
        <begin position="28"/>
        <end position="268"/>
    </location>
</feature>
<keyword evidence="2" id="KW-1133">Transmembrane helix</keyword>
<dbReference type="OrthoDB" id="3831335at2"/>
<feature type="compositionally biased region" description="Low complexity" evidence="1">
    <location>
        <begin position="112"/>
        <end position="123"/>
    </location>
</feature>
<feature type="compositionally biased region" description="Gly residues" evidence="1">
    <location>
        <begin position="153"/>
        <end position="166"/>
    </location>
</feature>
<feature type="compositionally biased region" description="Low complexity" evidence="1">
    <location>
        <begin position="139"/>
        <end position="152"/>
    </location>
</feature>
<dbReference type="AlphaFoldDB" id="A0A4V5TJX7"/>
<evidence type="ECO:0000313" key="5">
    <source>
        <dbReference type="Proteomes" id="UP000307808"/>
    </source>
</evidence>
<evidence type="ECO:0000256" key="3">
    <source>
        <dbReference type="SAM" id="SignalP"/>
    </source>
</evidence>
<evidence type="ECO:0000256" key="2">
    <source>
        <dbReference type="SAM" id="Phobius"/>
    </source>
</evidence>
<keyword evidence="2" id="KW-0812">Transmembrane</keyword>
<accession>A0A4V5TJX7</accession>
<feature type="compositionally biased region" description="Low complexity" evidence="1">
    <location>
        <begin position="167"/>
        <end position="186"/>
    </location>
</feature>
<keyword evidence="5" id="KW-1185">Reference proteome</keyword>
<protein>
    <recommendedName>
        <fullName evidence="6">LPXTG cell wall anchor domain-containing protein</fullName>
    </recommendedName>
</protein>
<comment type="caution">
    <text evidence="4">The sequence shown here is derived from an EMBL/GenBank/DDBJ whole genome shotgun (WGS) entry which is preliminary data.</text>
</comment>
<evidence type="ECO:0000256" key="1">
    <source>
        <dbReference type="SAM" id="MobiDB-lite"/>
    </source>
</evidence>
<reference evidence="4 5" key="1">
    <citation type="submission" date="2019-04" db="EMBL/GenBank/DDBJ databases">
        <authorList>
            <person name="Dong K."/>
        </authorList>
    </citation>
    <scope>NUCLEOTIDE SEQUENCE [LARGE SCALE GENOMIC DNA]</scope>
    <source>
        <strain evidence="5">dk3543</strain>
    </source>
</reference>
<name>A0A4V5TJX7_9ACTN</name>
<gene>
    <name evidence="4" type="ORF">FC770_11155</name>
</gene>
<keyword evidence="2" id="KW-0472">Membrane</keyword>
<organism evidence="4 5">
    <name type="scientific">Nocardioides jishulii</name>
    <dbReference type="NCBI Taxonomy" id="2575440"/>
    <lineage>
        <taxon>Bacteria</taxon>
        <taxon>Bacillati</taxon>
        <taxon>Actinomycetota</taxon>
        <taxon>Actinomycetes</taxon>
        <taxon>Propionibacteriales</taxon>
        <taxon>Nocardioidaceae</taxon>
        <taxon>Nocardioides</taxon>
    </lineage>
</organism>
<dbReference type="EMBL" id="SZPY01000003">
    <property type="protein sequence ID" value="TKI61363.1"/>
    <property type="molecule type" value="Genomic_DNA"/>
</dbReference>
<evidence type="ECO:0000313" key="4">
    <source>
        <dbReference type="EMBL" id="TKI61363.1"/>
    </source>
</evidence>
<proteinExistence type="predicted"/>
<feature type="compositionally biased region" description="Gly residues" evidence="1">
    <location>
        <begin position="124"/>
        <end position="138"/>
    </location>
</feature>
<dbReference type="Proteomes" id="UP000307808">
    <property type="component" value="Unassembled WGS sequence"/>
</dbReference>
<dbReference type="RefSeq" id="WP_137066202.1">
    <property type="nucleotide sequence ID" value="NZ_CP040748.1"/>
</dbReference>
<sequence length="268" mass="27071">MKKILTTSLTSLGVLAGSVLLAPIAHAITNPASNPHPIVVKGDDGRTYEDGRDTLPGYDDEECSYIPGAWFDFDNNRVNYADGQSIPWTEWERIPGYKQWQAKQKEKKEETPAPSGGSSSGSTGKTGGSSSGKSGGSSQGKSGSSGSSPSGTSGTGSAGQPSGGTGSSDAATGTATDDPTVGTTTDESGEPGEKRAKRKGASEAEAADESVETVDGTFVAATADDDTQAAAQSGNGSGLVILASLLVGGLALVGGYGVFGRRRRQKTS</sequence>
<feature type="signal peptide" evidence="3">
    <location>
        <begin position="1"/>
        <end position="27"/>
    </location>
</feature>